<evidence type="ECO:0000256" key="6">
    <source>
        <dbReference type="ARBA" id="ARBA00023242"/>
    </source>
</evidence>
<dbReference type="GO" id="GO:0000978">
    <property type="term" value="F:RNA polymerase II cis-regulatory region sequence-specific DNA binding"/>
    <property type="evidence" value="ECO:0007669"/>
    <property type="project" value="InterPro"/>
</dbReference>
<dbReference type="SMART" id="SM00355">
    <property type="entry name" value="ZnF_C2H2"/>
    <property type="match status" value="2"/>
</dbReference>
<dbReference type="PROSITE" id="PS50157">
    <property type="entry name" value="ZINC_FINGER_C2H2_2"/>
    <property type="match status" value="2"/>
</dbReference>
<dbReference type="GO" id="GO:0005634">
    <property type="term" value="C:nucleus"/>
    <property type="evidence" value="ECO:0007669"/>
    <property type="project" value="UniProtKB-SubCell"/>
</dbReference>
<reference evidence="10" key="1">
    <citation type="submission" date="2023-06" db="EMBL/GenBank/DDBJ databases">
        <title>Multi-omics analyses reveal the molecular pathogenesis toolkit of Lasiodiplodia hormozganensis, a cross-kingdom pathogen.</title>
        <authorList>
            <person name="Felix C."/>
            <person name="Meneses R."/>
            <person name="Goncalves M.F.M."/>
            <person name="Tilleman L."/>
            <person name="Duarte A.S."/>
            <person name="Jorrin-Novo J.V."/>
            <person name="Van De Peer Y."/>
            <person name="Deforce D."/>
            <person name="Van Nieuwerburgh F."/>
            <person name="Esteves A.C."/>
            <person name="Alves A."/>
        </authorList>
    </citation>
    <scope>NUCLEOTIDE SEQUENCE</scope>
    <source>
        <strain evidence="10">CBS 339.90</strain>
    </source>
</reference>
<evidence type="ECO:0000313" key="10">
    <source>
        <dbReference type="EMBL" id="KAK0661961.1"/>
    </source>
</evidence>
<name>A0AA39Z148_9PEZI</name>
<evidence type="ECO:0000256" key="2">
    <source>
        <dbReference type="ARBA" id="ARBA00022723"/>
    </source>
</evidence>
<feature type="domain" description="C2H2-type" evidence="9">
    <location>
        <begin position="12"/>
        <end position="39"/>
    </location>
</feature>
<dbReference type="GO" id="GO:0008270">
    <property type="term" value="F:zinc ion binding"/>
    <property type="evidence" value="ECO:0007669"/>
    <property type="project" value="UniProtKB-KW"/>
</dbReference>
<keyword evidence="5" id="KW-0862">Zinc</keyword>
<dbReference type="InterPro" id="IPR013087">
    <property type="entry name" value="Znf_C2H2_type"/>
</dbReference>
<dbReference type="InterPro" id="IPR036236">
    <property type="entry name" value="Znf_C2H2_sf"/>
</dbReference>
<evidence type="ECO:0000256" key="7">
    <source>
        <dbReference type="PROSITE-ProRule" id="PRU00042"/>
    </source>
</evidence>
<evidence type="ECO:0000256" key="3">
    <source>
        <dbReference type="ARBA" id="ARBA00022737"/>
    </source>
</evidence>
<dbReference type="AlphaFoldDB" id="A0AA39Z148"/>
<feature type="region of interest" description="Disordered" evidence="8">
    <location>
        <begin position="57"/>
        <end position="105"/>
    </location>
</feature>
<organism evidence="10 11">
    <name type="scientific">Lasiodiplodia hormozganensis</name>
    <dbReference type="NCBI Taxonomy" id="869390"/>
    <lineage>
        <taxon>Eukaryota</taxon>
        <taxon>Fungi</taxon>
        <taxon>Dikarya</taxon>
        <taxon>Ascomycota</taxon>
        <taxon>Pezizomycotina</taxon>
        <taxon>Dothideomycetes</taxon>
        <taxon>Dothideomycetes incertae sedis</taxon>
        <taxon>Botryosphaeriales</taxon>
        <taxon>Botryosphaeriaceae</taxon>
        <taxon>Lasiodiplodia</taxon>
    </lineage>
</organism>
<comment type="caution">
    <text evidence="10">The sequence shown here is derived from an EMBL/GenBank/DDBJ whole genome shotgun (WGS) entry which is preliminary data.</text>
</comment>
<sequence length="701" mass="79609">MSSFNPDEPAWYKCSHCTDQFKREDHLRRHELSHGFPRFLCEHPACGMRFHRKDVLQRHKLVHQPNPLKRRRKPRRGPIPHGPIQQASHQDSTTPPADLSPPPVALNQLPLSAALTPPRHHAASTASQSPPQDLPQSANDSFNLTTEWDYGIHEWPEFALPAGPHNFVPSWQNCVMPVFDSTTSPLIPPSLALAHAPNASFPLDAAAFLPPPALPLSPQEMQICVDKFRQRFLPRIPFLHYSTCENECIAQNSALYYTMAMAGSLYLDEYRSKAARMHKLASETLHKQSQMRLQDFQAKILIIDFAVWYGNEEMRRWASREKHALAQALLEFVSAALPPLGYDDWGRWRLREEIKRTAFAFFVNCVMQSTFYGHDTPSIASSIELSLPSPESIWEATSEAEWQAQIELLGLREKSEIIFPIAAHAILSQDTEYSTDYELATLFGQFILLCVIMDSYNAAARLPTNYVTVEGWQNRDMALFRLRDTIDGALNLWTELWWASPECLWDSNVPAHPRIENIFLHLYITTKLHKNEDSNRDRPAWTYRPIECATSMFTSVSKAGFTEVATYAAHILSFSCYYIAVEMARTMSTWLKMVAAPSYGALTRRDSEIVTRLRQCVRRFVAHPPTAPVTKQENLLGAAPVTAPKLLRDGSSLEELIRQVDEIWTLGMGGEQWKEDEVKGVAVRPLQSTPMPNLETPMPIS</sequence>
<dbReference type="EMBL" id="JAUJDW010000007">
    <property type="protein sequence ID" value="KAK0661961.1"/>
    <property type="molecule type" value="Genomic_DNA"/>
</dbReference>
<protein>
    <submittedName>
        <fullName evidence="10">Zinc finger protein draculin</fullName>
    </submittedName>
</protein>
<accession>A0AA39Z148</accession>
<evidence type="ECO:0000256" key="1">
    <source>
        <dbReference type="ARBA" id="ARBA00004123"/>
    </source>
</evidence>
<feature type="compositionally biased region" description="Polar residues" evidence="8">
    <location>
        <begin position="124"/>
        <end position="141"/>
    </location>
</feature>
<dbReference type="Gene3D" id="3.30.160.60">
    <property type="entry name" value="Classic Zinc Finger"/>
    <property type="match status" value="1"/>
</dbReference>
<keyword evidence="11" id="KW-1185">Reference proteome</keyword>
<dbReference type="PANTHER" id="PTHR40626:SF11">
    <property type="entry name" value="ZINC FINGER PROTEIN YPR022C"/>
    <property type="match status" value="1"/>
</dbReference>
<dbReference type="Proteomes" id="UP001175001">
    <property type="component" value="Unassembled WGS sequence"/>
</dbReference>
<feature type="compositionally biased region" description="Basic residues" evidence="8">
    <location>
        <begin position="58"/>
        <end position="78"/>
    </location>
</feature>
<dbReference type="GO" id="GO:0000981">
    <property type="term" value="F:DNA-binding transcription factor activity, RNA polymerase II-specific"/>
    <property type="evidence" value="ECO:0007669"/>
    <property type="project" value="InterPro"/>
</dbReference>
<gene>
    <name evidence="10" type="primary">drl</name>
    <name evidence="10" type="ORF">DIS24_g2299</name>
</gene>
<dbReference type="GO" id="GO:0000785">
    <property type="term" value="C:chromatin"/>
    <property type="evidence" value="ECO:0007669"/>
    <property type="project" value="TreeGrafter"/>
</dbReference>
<dbReference type="PROSITE" id="PS00028">
    <property type="entry name" value="ZINC_FINGER_C2H2_1"/>
    <property type="match status" value="2"/>
</dbReference>
<keyword evidence="3" id="KW-0677">Repeat</keyword>
<evidence type="ECO:0000256" key="5">
    <source>
        <dbReference type="ARBA" id="ARBA00022833"/>
    </source>
</evidence>
<evidence type="ECO:0000259" key="9">
    <source>
        <dbReference type="PROSITE" id="PS50157"/>
    </source>
</evidence>
<dbReference type="PANTHER" id="PTHR40626">
    <property type="entry name" value="MIP31509P"/>
    <property type="match status" value="1"/>
</dbReference>
<feature type="compositionally biased region" description="Polar residues" evidence="8">
    <location>
        <begin position="85"/>
        <end position="95"/>
    </location>
</feature>
<comment type="subcellular location">
    <subcellularLocation>
        <location evidence="1">Nucleus</location>
    </subcellularLocation>
</comment>
<feature type="region of interest" description="Disordered" evidence="8">
    <location>
        <begin position="117"/>
        <end position="141"/>
    </location>
</feature>
<keyword evidence="4 7" id="KW-0863">Zinc-finger</keyword>
<evidence type="ECO:0000256" key="8">
    <source>
        <dbReference type="SAM" id="MobiDB-lite"/>
    </source>
</evidence>
<dbReference type="InterPro" id="IPR051059">
    <property type="entry name" value="VerF-like"/>
</dbReference>
<dbReference type="SUPFAM" id="SSF57667">
    <property type="entry name" value="beta-beta-alpha zinc fingers"/>
    <property type="match status" value="1"/>
</dbReference>
<keyword evidence="2" id="KW-0479">Metal-binding</keyword>
<feature type="domain" description="C2H2-type" evidence="9">
    <location>
        <begin position="39"/>
        <end position="63"/>
    </location>
</feature>
<evidence type="ECO:0000313" key="11">
    <source>
        <dbReference type="Proteomes" id="UP001175001"/>
    </source>
</evidence>
<proteinExistence type="predicted"/>
<evidence type="ECO:0000256" key="4">
    <source>
        <dbReference type="ARBA" id="ARBA00022771"/>
    </source>
</evidence>
<keyword evidence="6" id="KW-0539">Nucleus</keyword>